<reference evidence="2" key="1">
    <citation type="journal article" date="2019" name="Int. J. Syst. Evol. Microbiol.">
        <title>The Global Catalogue of Microorganisms (GCM) 10K type strain sequencing project: providing services to taxonomists for standard genome sequencing and annotation.</title>
        <authorList>
            <consortium name="The Broad Institute Genomics Platform"/>
            <consortium name="The Broad Institute Genome Sequencing Center for Infectious Disease"/>
            <person name="Wu L."/>
            <person name="Ma J."/>
        </authorList>
    </citation>
    <scope>NUCLEOTIDE SEQUENCE [LARGE SCALE GENOMIC DNA]</scope>
    <source>
        <strain evidence="2">CGMCC 4.7357</strain>
    </source>
</reference>
<dbReference type="Proteomes" id="UP001595997">
    <property type="component" value="Unassembled WGS sequence"/>
</dbReference>
<gene>
    <name evidence="1" type="ORF">ACFPA8_27640</name>
</gene>
<dbReference type="RefSeq" id="WP_386452952.1">
    <property type="nucleotide sequence ID" value="NZ_JBHSFH010000029.1"/>
</dbReference>
<dbReference type="EMBL" id="JBHSFH010000029">
    <property type="protein sequence ID" value="MFC4497906.1"/>
    <property type="molecule type" value="Genomic_DNA"/>
</dbReference>
<proteinExistence type="predicted"/>
<keyword evidence="2" id="KW-1185">Reference proteome</keyword>
<evidence type="ECO:0000313" key="2">
    <source>
        <dbReference type="Proteomes" id="UP001595997"/>
    </source>
</evidence>
<comment type="caution">
    <text evidence="1">The sequence shown here is derived from an EMBL/GenBank/DDBJ whole genome shotgun (WGS) entry which is preliminary data.</text>
</comment>
<evidence type="ECO:0000313" key="1">
    <source>
        <dbReference type="EMBL" id="MFC4497906.1"/>
    </source>
</evidence>
<name>A0ABV9AJX7_9ACTN</name>
<organism evidence="1 2">
    <name type="scientific">Streptomyces ovatisporus</name>
    <dbReference type="NCBI Taxonomy" id="1128682"/>
    <lineage>
        <taxon>Bacteria</taxon>
        <taxon>Bacillati</taxon>
        <taxon>Actinomycetota</taxon>
        <taxon>Actinomycetes</taxon>
        <taxon>Kitasatosporales</taxon>
        <taxon>Streptomycetaceae</taxon>
        <taxon>Streptomyces</taxon>
    </lineage>
</organism>
<sequence length="94" mass="10227">MTSNVIEAMESLAAERELIERELLEAVIAGDDASSRAEDMAVRIGLIGFELDRLAGVLAQIHELDPVDAHFARLAPGYPTRQLTSSRPVRQIAA</sequence>
<protein>
    <submittedName>
        <fullName evidence="1">Uncharacterized protein</fullName>
    </submittedName>
</protein>
<accession>A0ABV9AJX7</accession>